<reference evidence="1 2" key="1">
    <citation type="journal article" date="2018" name="Front. Microbiol.">
        <title>Genome-Wide Analysis of Corynespora cassiicola Leaf Fall Disease Putative Effectors.</title>
        <authorList>
            <person name="Lopez D."/>
            <person name="Ribeiro S."/>
            <person name="Label P."/>
            <person name="Fumanal B."/>
            <person name="Venisse J.S."/>
            <person name="Kohler A."/>
            <person name="de Oliveira R.R."/>
            <person name="Labutti K."/>
            <person name="Lipzen A."/>
            <person name="Lail K."/>
            <person name="Bauer D."/>
            <person name="Ohm R.A."/>
            <person name="Barry K.W."/>
            <person name="Spatafora J."/>
            <person name="Grigoriev I.V."/>
            <person name="Martin F.M."/>
            <person name="Pujade-Renaud V."/>
        </authorList>
    </citation>
    <scope>NUCLEOTIDE SEQUENCE [LARGE SCALE GENOMIC DNA]</scope>
    <source>
        <strain evidence="1 2">Philippines</strain>
    </source>
</reference>
<dbReference type="OrthoDB" id="4509823at2759"/>
<organism evidence="1 2">
    <name type="scientific">Corynespora cassiicola Philippines</name>
    <dbReference type="NCBI Taxonomy" id="1448308"/>
    <lineage>
        <taxon>Eukaryota</taxon>
        <taxon>Fungi</taxon>
        <taxon>Dikarya</taxon>
        <taxon>Ascomycota</taxon>
        <taxon>Pezizomycotina</taxon>
        <taxon>Dothideomycetes</taxon>
        <taxon>Pleosporomycetidae</taxon>
        <taxon>Pleosporales</taxon>
        <taxon>Corynesporascaceae</taxon>
        <taxon>Corynespora</taxon>
    </lineage>
</organism>
<name>A0A2T2N0W6_CORCC</name>
<gene>
    <name evidence="1" type="ORF">BS50DRAFT_580265</name>
</gene>
<dbReference type="AlphaFoldDB" id="A0A2T2N0W6"/>
<protein>
    <recommendedName>
        <fullName evidence="3">Fungal-type protein kinase domain-containing protein</fullName>
    </recommendedName>
</protein>
<evidence type="ECO:0000313" key="2">
    <source>
        <dbReference type="Proteomes" id="UP000240883"/>
    </source>
</evidence>
<proteinExistence type="predicted"/>
<evidence type="ECO:0000313" key="1">
    <source>
        <dbReference type="EMBL" id="PSN59054.1"/>
    </source>
</evidence>
<accession>A0A2T2N0W6</accession>
<sequence length="56" mass="6663">MFLNKLEEVMQFHEDETLGDRFRRLVGAAITQEFFYMTRIGIKYGCVYTGEAYIFL</sequence>
<dbReference type="STRING" id="1448308.A0A2T2N0W6"/>
<dbReference type="EMBL" id="KZ678169">
    <property type="protein sequence ID" value="PSN59054.1"/>
    <property type="molecule type" value="Genomic_DNA"/>
</dbReference>
<evidence type="ECO:0008006" key="3">
    <source>
        <dbReference type="Google" id="ProtNLM"/>
    </source>
</evidence>
<keyword evidence="2" id="KW-1185">Reference proteome</keyword>
<dbReference type="Proteomes" id="UP000240883">
    <property type="component" value="Unassembled WGS sequence"/>
</dbReference>